<dbReference type="PANTHER" id="PTHR21599">
    <property type="entry name" value="GLYCERATE KINASE"/>
    <property type="match status" value="1"/>
</dbReference>
<keyword evidence="6" id="KW-1185">Reference proteome</keyword>
<dbReference type="Pfam" id="PF02595">
    <property type="entry name" value="Gly_kinase"/>
    <property type="match status" value="1"/>
</dbReference>
<comment type="caution">
    <text evidence="5">The sequence shown here is derived from an EMBL/GenBank/DDBJ whole genome shotgun (WGS) entry which is preliminary data.</text>
</comment>
<dbReference type="Gene3D" id="3.40.50.10350">
    <property type="entry name" value="Glycerate kinase, domain 1"/>
    <property type="match status" value="1"/>
</dbReference>
<dbReference type="EMBL" id="AEVF01000010">
    <property type="protein sequence ID" value="EFX40510.1"/>
    <property type="molecule type" value="Genomic_DNA"/>
</dbReference>
<sequence length="380" mass="40180">MKIIIAPDSFKESLPAKQVAEAIKRGFERAIPNVECLLLPVGDGGEGTVDAIKSSLGLEEKTVQVTGPFGDEVQMPYFQKGKLALFEVADLVGLAKIPIEKRNPIAIQTEGIAQLILHLIDQGIKDIYVGVGGTASNDGGLGIASGLGYQFYDKNGMELKACGQSLFEIRKISKERVLQIPSDVNIKILADVTNPLCGPHGATFTFGKQKGLDPSKFQEVDVAIKNFYGKVAPEILQLDGAGAGGGIAAGLCAFAGAEIVSGIQTCLNLINFDQKVTNADLVIVGEGRLDSQSLAGKAPIGVAKRTPRGVPVLAICGSLADDLPPLPFENIVAAFSILEKSEPLEESLKKAAVYLENTAANIGQVLALKKINQTIFSREK</sequence>
<protein>
    <submittedName>
        <fullName evidence="5">Glycerate kinase</fullName>
        <ecNumber evidence="5">2.7.1.31</ecNumber>
    </submittedName>
</protein>
<dbReference type="Gene3D" id="3.90.1510.10">
    <property type="entry name" value="Glycerate kinase, domain 2"/>
    <property type="match status" value="1"/>
</dbReference>
<evidence type="ECO:0000313" key="6">
    <source>
        <dbReference type="Proteomes" id="UP000010304"/>
    </source>
</evidence>
<comment type="similarity">
    <text evidence="1 4">Belongs to the glycerate kinase type-1 family.</text>
</comment>
<dbReference type="InterPro" id="IPR004381">
    <property type="entry name" value="Glycerate_kinase"/>
</dbReference>
<dbReference type="Proteomes" id="UP000010304">
    <property type="component" value="Unassembled WGS sequence"/>
</dbReference>
<evidence type="ECO:0000256" key="1">
    <source>
        <dbReference type="ARBA" id="ARBA00006284"/>
    </source>
</evidence>
<dbReference type="eggNOG" id="COG1929">
    <property type="taxonomic scope" value="Bacteria"/>
</dbReference>
<dbReference type="STRING" id="888746.HMPREF9180_0867"/>
<keyword evidence="2 4" id="KW-0808">Transferase</keyword>
<dbReference type="NCBIfam" id="TIGR00045">
    <property type="entry name" value="glycerate kinase"/>
    <property type="match status" value="1"/>
</dbReference>
<name>E8KBL2_9STRE</name>
<dbReference type="InterPro" id="IPR018197">
    <property type="entry name" value="Glycerate_kinase_RE-like"/>
</dbReference>
<dbReference type="PANTHER" id="PTHR21599:SF0">
    <property type="entry name" value="GLYCERATE KINASE"/>
    <property type="match status" value="1"/>
</dbReference>
<gene>
    <name evidence="5" type="primary">glxK</name>
    <name evidence="5" type="ORF">HMPREF9180_0867</name>
</gene>
<reference evidence="5 6" key="1">
    <citation type="submission" date="2010-12" db="EMBL/GenBank/DDBJ databases">
        <authorList>
            <person name="Muzny D."/>
            <person name="Qin X."/>
            <person name="Deng J."/>
            <person name="Jiang H."/>
            <person name="Liu Y."/>
            <person name="Qu J."/>
            <person name="Song X.-Z."/>
            <person name="Zhang L."/>
            <person name="Thornton R."/>
            <person name="Coyle M."/>
            <person name="Francisco L."/>
            <person name="Jackson L."/>
            <person name="Javaid M."/>
            <person name="Korchina V."/>
            <person name="Kovar C."/>
            <person name="Mata R."/>
            <person name="Mathew T."/>
            <person name="Ngo R."/>
            <person name="Nguyen L."/>
            <person name="Nguyen N."/>
            <person name="Okwuonu G."/>
            <person name="Ongeri F."/>
            <person name="Pham C."/>
            <person name="Simmons D."/>
            <person name="Wilczek-Boney K."/>
            <person name="Hale W."/>
            <person name="Jakkamsetti A."/>
            <person name="Pham P."/>
            <person name="Ruth R."/>
            <person name="San Lucas F."/>
            <person name="Warren J."/>
            <person name="Zhang J."/>
            <person name="Zhao Z."/>
            <person name="Zhou C."/>
            <person name="Zhu D."/>
            <person name="Lee S."/>
            <person name="Bess C."/>
            <person name="Blankenburg K."/>
            <person name="Forbes L."/>
            <person name="Fu Q."/>
            <person name="Gubbala S."/>
            <person name="Hirani K."/>
            <person name="Jayaseelan J.C."/>
            <person name="Lara F."/>
            <person name="Munidasa M."/>
            <person name="Palculict T."/>
            <person name="Patil S."/>
            <person name="Pu L.-L."/>
            <person name="Saada N."/>
            <person name="Tang L."/>
            <person name="Weissenberger G."/>
            <person name="Zhu Y."/>
            <person name="Hemphill L."/>
            <person name="Shang Y."/>
            <person name="Youmans B."/>
            <person name="Ayvaz T."/>
            <person name="Ross M."/>
            <person name="Santibanez J."/>
            <person name="Aqrawi P."/>
            <person name="Gross S."/>
            <person name="Joshi V."/>
            <person name="Fowler G."/>
            <person name="Nazareth L."/>
            <person name="Reid J."/>
            <person name="Worley K."/>
            <person name="Petrosino J."/>
            <person name="Highlander S."/>
            <person name="Gibbs R."/>
        </authorList>
    </citation>
    <scope>NUCLEOTIDE SEQUENCE [LARGE SCALE GENOMIC DNA]</scope>
    <source>
        <strain evidence="5 6">ATCC 700780</strain>
    </source>
</reference>
<dbReference type="HOGENOM" id="CLU_028255_0_0_9"/>
<organism evidence="5 6">
    <name type="scientific">Streptococcus peroris ATCC 700780</name>
    <dbReference type="NCBI Taxonomy" id="888746"/>
    <lineage>
        <taxon>Bacteria</taxon>
        <taxon>Bacillati</taxon>
        <taxon>Bacillota</taxon>
        <taxon>Bacilli</taxon>
        <taxon>Lactobacillales</taxon>
        <taxon>Streptococcaceae</taxon>
        <taxon>Streptococcus</taxon>
    </lineage>
</organism>
<dbReference type="GO" id="GO:0031388">
    <property type="term" value="P:organic acid phosphorylation"/>
    <property type="evidence" value="ECO:0007669"/>
    <property type="project" value="UniProtKB-UniRule"/>
</dbReference>
<evidence type="ECO:0000256" key="2">
    <source>
        <dbReference type="ARBA" id="ARBA00022679"/>
    </source>
</evidence>
<evidence type="ECO:0000256" key="3">
    <source>
        <dbReference type="ARBA" id="ARBA00022777"/>
    </source>
</evidence>
<evidence type="ECO:0000256" key="4">
    <source>
        <dbReference type="PIRNR" id="PIRNR006078"/>
    </source>
</evidence>
<dbReference type="PIRSF" id="PIRSF006078">
    <property type="entry name" value="GlxK"/>
    <property type="match status" value="1"/>
</dbReference>
<dbReference type="SUPFAM" id="SSF110738">
    <property type="entry name" value="Glycerate kinase I"/>
    <property type="match status" value="1"/>
</dbReference>
<evidence type="ECO:0000313" key="5">
    <source>
        <dbReference type="EMBL" id="EFX40510.1"/>
    </source>
</evidence>
<dbReference type="GO" id="GO:0008887">
    <property type="term" value="F:glycerate kinase activity"/>
    <property type="evidence" value="ECO:0007669"/>
    <property type="project" value="UniProtKB-UniRule"/>
</dbReference>
<dbReference type="EC" id="2.7.1.31" evidence="5"/>
<dbReference type="InterPro" id="IPR018193">
    <property type="entry name" value="Glyc_kinase_flavodox-like_fold"/>
</dbReference>
<dbReference type="OrthoDB" id="9774290at2"/>
<keyword evidence="3 4" id="KW-0418">Kinase</keyword>
<dbReference type="RefSeq" id="WP_006145632.1">
    <property type="nucleotide sequence ID" value="NZ_GL732463.1"/>
</dbReference>
<dbReference type="InterPro" id="IPR036129">
    <property type="entry name" value="Glycerate_kinase_sf"/>
</dbReference>
<proteinExistence type="inferred from homology"/>
<dbReference type="AlphaFoldDB" id="E8KBL2"/>
<accession>E8KBL2</accession>